<feature type="region of interest" description="Disordered" evidence="1">
    <location>
        <begin position="13"/>
        <end position="36"/>
    </location>
</feature>
<dbReference type="CDD" id="cd00030">
    <property type="entry name" value="C2"/>
    <property type="match status" value="1"/>
</dbReference>
<keyword evidence="2" id="KW-0812">Transmembrane</keyword>
<dbReference type="SMART" id="SM00239">
    <property type="entry name" value="C2"/>
    <property type="match status" value="1"/>
</dbReference>
<organism evidence="4">
    <name type="scientific">Zooxanthella nutricula</name>
    <dbReference type="NCBI Taxonomy" id="1333877"/>
    <lineage>
        <taxon>Eukaryota</taxon>
        <taxon>Sar</taxon>
        <taxon>Alveolata</taxon>
        <taxon>Dinophyceae</taxon>
        <taxon>Peridiniales</taxon>
        <taxon>Peridiniales incertae sedis</taxon>
        <taxon>Zooxanthella</taxon>
    </lineage>
</organism>
<proteinExistence type="predicted"/>
<accession>A0A7S2VMA3</accession>
<feature type="compositionally biased region" description="Basic and acidic residues" evidence="1">
    <location>
        <begin position="13"/>
        <end position="29"/>
    </location>
</feature>
<dbReference type="SUPFAM" id="SSF49562">
    <property type="entry name" value="C2 domain (Calcium/lipid-binding domain, CaLB)"/>
    <property type="match status" value="1"/>
</dbReference>
<evidence type="ECO:0000259" key="3">
    <source>
        <dbReference type="PROSITE" id="PS50004"/>
    </source>
</evidence>
<keyword evidence="2" id="KW-0472">Membrane</keyword>
<dbReference type="EMBL" id="HBGW01088672">
    <property type="protein sequence ID" value="CAD9638348.1"/>
    <property type="molecule type" value="Transcribed_RNA"/>
</dbReference>
<reference evidence="4" key="1">
    <citation type="submission" date="2021-01" db="EMBL/GenBank/DDBJ databases">
        <authorList>
            <person name="Corre E."/>
            <person name="Pelletier E."/>
            <person name="Niang G."/>
            <person name="Scheremetjew M."/>
            <person name="Finn R."/>
            <person name="Kale V."/>
            <person name="Holt S."/>
            <person name="Cochrane G."/>
            <person name="Meng A."/>
            <person name="Brown T."/>
            <person name="Cohen L."/>
        </authorList>
    </citation>
    <scope>NUCLEOTIDE SEQUENCE</scope>
    <source>
        <strain evidence="4">RCC3387</strain>
    </source>
</reference>
<gene>
    <name evidence="4" type="ORF">BRAN1462_LOCUS56170</name>
</gene>
<evidence type="ECO:0000256" key="2">
    <source>
        <dbReference type="SAM" id="Phobius"/>
    </source>
</evidence>
<dbReference type="Pfam" id="PF00168">
    <property type="entry name" value="C2"/>
    <property type="match status" value="1"/>
</dbReference>
<protein>
    <recommendedName>
        <fullName evidence="3">C2 domain-containing protein</fullName>
    </recommendedName>
</protein>
<feature type="domain" description="C2" evidence="3">
    <location>
        <begin position="38"/>
        <end position="174"/>
    </location>
</feature>
<evidence type="ECO:0000313" key="4">
    <source>
        <dbReference type="EMBL" id="CAD9638348.1"/>
    </source>
</evidence>
<keyword evidence="2" id="KW-1133">Transmembrane helix</keyword>
<sequence length="509" mass="56129">MGFCCGARDAEETAHSKEAAHRHSQDRASGESANAGDQLARQLPLLDGNGAGATVRLTVRVVKAEGLLGMDIAGIDARNLSLARTLDALVSLTINDEEQPFGKTNVQWRSRGDPVWNEKFQVDIRHPRSYLCLSVLDDNPVFREGTALAWKQSCGFLEVPLWSLPRNRAVAGWFALNHPDIADNDSGLADRQEQLARVQSEETAKPPESAGRVKLELLLEMSFTQEVRGYLTPAPTFQASPPPLDLPGLLEDISEVRRLIFERLVLPPISAVMYAISWENLALTFAVVSCYWFLFFRPRFLWATVLSVCLLCFWHDIPEAQEEVEVQEDVGGGRRSLLRPVKTGIFLVDRVTKGVASVTNEVTRQVARGAGAIKDGVGDVIGVFGQIRGPNLTELQNLLLVMPGLSLTFRHLQPRVTSVRSGLESLDNMFYWGEGSATASIVKAVTFALVASVICSSYMGALSWYLFLLGGTFMTLTDTPVYKAPCAIMKASSRPQVPFKDCQWFELDE</sequence>
<dbReference type="Gene3D" id="2.60.40.150">
    <property type="entry name" value="C2 domain"/>
    <property type="match status" value="1"/>
</dbReference>
<name>A0A7S2VMA3_9DINO</name>
<dbReference type="AlphaFoldDB" id="A0A7S2VMA3"/>
<dbReference type="InterPro" id="IPR035892">
    <property type="entry name" value="C2_domain_sf"/>
</dbReference>
<dbReference type="PROSITE" id="PS50004">
    <property type="entry name" value="C2"/>
    <property type="match status" value="1"/>
</dbReference>
<evidence type="ECO:0000256" key="1">
    <source>
        <dbReference type="SAM" id="MobiDB-lite"/>
    </source>
</evidence>
<dbReference type="InterPro" id="IPR000008">
    <property type="entry name" value="C2_dom"/>
</dbReference>
<feature type="transmembrane region" description="Helical" evidence="2">
    <location>
        <begin position="271"/>
        <end position="294"/>
    </location>
</feature>
<feature type="transmembrane region" description="Helical" evidence="2">
    <location>
        <begin position="444"/>
        <end position="467"/>
    </location>
</feature>